<sequence>MNTQRLAQRAYQSQATPIRTPRGVEYEAFARITHRMAGAARQGTRGFAKLAEALHDNRRLWVTLAAAVADTDNALPADLRARLFYLAEFTEAHSRKVLRGAAPVAPLIEVNTTVMRGLRKEGTA</sequence>
<dbReference type="InterPro" id="IPR010845">
    <property type="entry name" value="FlaF"/>
</dbReference>
<evidence type="ECO:0000313" key="1">
    <source>
        <dbReference type="EMBL" id="MFD1510116.1"/>
    </source>
</evidence>
<dbReference type="NCBIfam" id="NF009435">
    <property type="entry name" value="PRK12794.1"/>
    <property type="match status" value="1"/>
</dbReference>
<protein>
    <submittedName>
        <fullName evidence="1">Flagellar biosynthesis regulator FlaF</fullName>
    </submittedName>
</protein>
<name>A0ABW4EHI3_9RHOB</name>
<keyword evidence="1" id="KW-0966">Cell projection</keyword>
<reference evidence="2" key="1">
    <citation type="journal article" date="2019" name="Int. J. Syst. Evol. Microbiol.">
        <title>The Global Catalogue of Microorganisms (GCM) 10K type strain sequencing project: providing services to taxonomists for standard genome sequencing and annotation.</title>
        <authorList>
            <consortium name="The Broad Institute Genomics Platform"/>
            <consortium name="The Broad Institute Genome Sequencing Center for Infectious Disease"/>
            <person name="Wu L."/>
            <person name="Ma J."/>
        </authorList>
    </citation>
    <scope>NUCLEOTIDE SEQUENCE [LARGE SCALE GENOMIC DNA]</scope>
    <source>
        <strain evidence="2">CGMCC 1.12477</strain>
    </source>
</reference>
<accession>A0ABW4EHI3</accession>
<gene>
    <name evidence="1" type="primary">flaF</name>
    <name evidence="1" type="ORF">ACFTOW_11965</name>
</gene>
<keyword evidence="2" id="KW-1185">Reference proteome</keyword>
<evidence type="ECO:0000313" key="2">
    <source>
        <dbReference type="Proteomes" id="UP001597186"/>
    </source>
</evidence>
<comment type="caution">
    <text evidence="1">The sequence shown here is derived from an EMBL/GenBank/DDBJ whole genome shotgun (WGS) entry which is preliminary data.</text>
</comment>
<keyword evidence="1" id="KW-0969">Cilium</keyword>
<keyword evidence="1" id="KW-0282">Flagellum</keyword>
<dbReference type="RefSeq" id="WP_379915969.1">
    <property type="nucleotide sequence ID" value="NZ_JBHUDD010000059.1"/>
</dbReference>
<dbReference type="Proteomes" id="UP001597186">
    <property type="component" value="Unassembled WGS sequence"/>
</dbReference>
<dbReference type="Pfam" id="PF07309">
    <property type="entry name" value="FlaF"/>
    <property type="match status" value="1"/>
</dbReference>
<organism evidence="1 2">
    <name type="scientific">Lacimonas salitolerans</name>
    <dbReference type="NCBI Taxonomy" id="1323750"/>
    <lineage>
        <taxon>Bacteria</taxon>
        <taxon>Pseudomonadati</taxon>
        <taxon>Pseudomonadota</taxon>
        <taxon>Alphaproteobacteria</taxon>
        <taxon>Rhodobacterales</taxon>
        <taxon>Paracoccaceae</taxon>
        <taxon>Lacimonas</taxon>
    </lineage>
</organism>
<proteinExistence type="predicted"/>
<dbReference type="EMBL" id="JBHUDD010000059">
    <property type="protein sequence ID" value="MFD1510116.1"/>
    <property type="molecule type" value="Genomic_DNA"/>
</dbReference>